<dbReference type="EMBL" id="JACHIA010000003">
    <property type="protein sequence ID" value="MBB6069644.1"/>
    <property type="molecule type" value="Genomic_DNA"/>
</dbReference>
<organism evidence="3 4">
    <name type="scientific">Longimicrobium terrae</name>
    <dbReference type="NCBI Taxonomy" id="1639882"/>
    <lineage>
        <taxon>Bacteria</taxon>
        <taxon>Pseudomonadati</taxon>
        <taxon>Gemmatimonadota</taxon>
        <taxon>Longimicrobiia</taxon>
        <taxon>Longimicrobiales</taxon>
        <taxon>Longimicrobiaceae</taxon>
        <taxon>Longimicrobium</taxon>
    </lineage>
</organism>
<keyword evidence="4" id="KW-1185">Reference proteome</keyword>
<comment type="caution">
    <text evidence="3">The sequence shown here is derived from an EMBL/GenBank/DDBJ whole genome shotgun (WGS) entry which is preliminary data.</text>
</comment>
<dbReference type="InterPro" id="IPR007484">
    <property type="entry name" value="Peptidase_M28"/>
</dbReference>
<keyword evidence="1" id="KW-0732">Signal</keyword>
<dbReference type="AlphaFoldDB" id="A0A841GVS9"/>
<dbReference type="GO" id="GO:0008235">
    <property type="term" value="F:metalloexopeptidase activity"/>
    <property type="evidence" value="ECO:0007669"/>
    <property type="project" value="InterPro"/>
</dbReference>
<evidence type="ECO:0000256" key="1">
    <source>
        <dbReference type="SAM" id="SignalP"/>
    </source>
</evidence>
<reference evidence="3 4" key="1">
    <citation type="submission" date="2020-08" db="EMBL/GenBank/DDBJ databases">
        <title>Genomic Encyclopedia of Type Strains, Phase IV (KMG-IV): sequencing the most valuable type-strain genomes for metagenomic binning, comparative biology and taxonomic classification.</title>
        <authorList>
            <person name="Goeker M."/>
        </authorList>
    </citation>
    <scope>NUCLEOTIDE SEQUENCE [LARGE SCALE GENOMIC DNA]</scope>
    <source>
        <strain evidence="3 4">DSM 29007</strain>
    </source>
</reference>
<sequence length="572" mass="60969">MRSNTRVAALACAAAALSAVPAHAQARQEPMKHTARPTTAAITAQDLRTRLYIVADDSMMGRESGTRGNVMGTDYIAAEARRMGLQPAGENGTFFQTVPLVNIAVGTASLSAGGQSFRSGTDFIPLPRYGTFLVFGNRFDAAAGVPVVYGGRIGDPSMITPEQARGKLVVFSVGQAQQGAPPPFAFWAGGRTFERYAGAAGIAIASLDITPEGLRGFFGEPRTEMASAQPEPTQAPAGMVITTALAEQLLGKPLAQAQMGQAGGTATGSFTWTTAAVPFPARNVVAVLPGSDARLRGEYVAVGAHNDHVGMAPKGVDADSVAIFNRLLRREGAESEADSMTAEKAQMLRAALDSVRALRRPRIDSVFNGADDDGSGTVGVLEIAQYMASLRTKPRRSMLFVWHTAEEKGLFGSEYFTDHPTVPRDSIVAQLNIDMIGRGATGDLDNGGPGYLQLVGSRRLSTQMGDLVEEVNRTGNHGFTFDYSMDTTGHEAQIYCRSDHANYARFNIPVTFFTTGGHPDYHMLSDEPQYIDYDKMARVARFIGAAALQVANRDARLTVDKPGPGPDAPCRQ</sequence>
<evidence type="ECO:0000259" key="2">
    <source>
        <dbReference type="PROSITE" id="PS50222"/>
    </source>
</evidence>
<evidence type="ECO:0000313" key="3">
    <source>
        <dbReference type="EMBL" id="MBB6069644.1"/>
    </source>
</evidence>
<evidence type="ECO:0000313" key="4">
    <source>
        <dbReference type="Proteomes" id="UP000582837"/>
    </source>
</evidence>
<dbReference type="PROSITE" id="PS00018">
    <property type="entry name" value="EF_HAND_1"/>
    <property type="match status" value="1"/>
</dbReference>
<feature type="signal peptide" evidence="1">
    <location>
        <begin position="1"/>
        <end position="24"/>
    </location>
</feature>
<dbReference type="Proteomes" id="UP000582837">
    <property type="component" value="Unassembled WGS sequence"/>
</dbReference>
<dbReference type="PANTHER" id="PTHR12147">
    <property type="entry name" value="METALLOPEPTIDASE M28 FAMILY MEMBER"/>
    <property type="match status" value="1"/>
</dbReference>
<dbReference type="InterPro" id="IPR018247">
    <property type="entry name" value="EF_Hand_1_Ca_BS"/>
</dbReference>
<dbReference type="GO" id="GO:0006508">
    <property type="term" value="P:proteolysis"/>
    <property type="evidence" value="ECO:0007669"/>
    <property type="project" value="InterPro"/>
</dbReference>
<dbReference type="SUPFAM" id="SSF53187">
    <property type="entry name" value="Zn-dependent exopeptidases"/>
    <property type="match status" value="1"/>
</dbReference>
<dbReference type="InterPro" id="IPR002048">
    <property type="entry name" value="EF_hand_dom"/>
</dbReference>
<gene>
    <name evidence="3" type="ORF">HNQ61_001261</name>
</gene>
<dbReference type="InterPro" id="IPR045175">
    <property type="entry name" value="M28_fam"/>
</dbReference>
<dbReference type="RefSeq" id="WP_170036315.1">
    <property type="nucleotide sequence ID" value="NZ_JABDTL010000002.1"/>
</dbReference>
<dbReference type="PROSITE" id="PS50222">
    <property type="entry name" value="EF_HAND_2"/>
    <property type="match status" value="1"/>
</dbReference>
<dbReference type="GO" id="GO:0005509">
    <property type="term" value="F:calcium ion binding"/>
    <property type="evidence" value="ECO:0007669"/>
    <property type="project" value="InterPro"/>
</dbReference>
<name>A0A841GVS9_9BACT</name>
<dbReference type="Pfam" id="PF04389">
    <property type="entry name" value="Peptidase_M28"/>
    <property type="match status" value="1"/>
</dbReference>
<feature type="domain" description="EF-hand" evidence="2">
    <location>
        <begin position="358"/>
        <end position="393"/>
    </location>
</feature>
<accession>A0A841GVS9</accession>
<protein>
    <recommendedName>
        <fullName evidence="2">EF-hand domain-containing protein</fullName>
    </recommendedName>
</protein>
<dbReference type="PANTHER" id="PTHR12147:SF26">
    <property type="entry name" value="PEPTIDASE M28 DOMAIN-CONTAINING PROTEIN"/>
    <property type="match status" value="1"/>
</dbReference>
<feature type="chain" id="PRO_5032508189" description="EF-hand domain-containing protein" evidence="1">
    <location>
        <begin position="25"/>
        <end position="572"/>
    </location>
</feature>
<dbReference type="Gene3D" id="3.40.630.10">
    <property type="entry name" value="Zn peptidases"/>
    <property type="match status" value="1"/>
</dbReference>
<proteinExistence type="predicted"/>